<dbReference type="Proteomes" id="UP000184440">
    <property type="component" value="Unassembled WGS sequence"/>
</dbReference>
<name>A0A1M7PLU5_9ACTN</name>
<keyword evidence="5" id="KW-1185">Reference proteome</keyword>
<proteinExistence type="predicted"/>
<dbReference type="EMBL" id="FRCS01000003">
    <property type="protein sequence ID" value="SHN18218.1"/>
    <property type="molecule type" value="Genomic_DNA"/>
</dbReference>
<feature type="DNA-binding region" description="H-T-H motif" evidence="2">
    <location>
        <begin position="35"/>
        <end position="54"/>
    </location>
</feature>
<evidence type="ECO:0000256" key="2">
    <source>
        <dbReference type="PROSITE-ProRule" id="PRU00335"/>
    </source>
</evidence>
<evidence type="ECO:0000313" key="5">
    <source>
        <dbReference type="Proteomes" id="UP000184440"/>
    </source>
</evidence>
<accession>A0A1M7PLU5</accession>
<dbReference type="RefSeq" id="WP_073256540.1">
    <property type="nucleotide sequence ID" value="NZ_FRCS01000003.1"/>
</dbReference>
<evidence type="ECO:0000259" key="3">
    <source>
        <dbReference type="PROSITE" id="PS50977"/>
    </source>
</evidence>
<organism evidence="4 5">
    <name type="scientific">Cryptosporangium aurantiacum</name>
    <dbReference type="NCBI Taxonomy" id="134849"/>
    <lineage>
        <taxon>Bacteria</taxon>
        <taxon>Bacillati</taxon>
        <taxon>Actinomycetota</taxon>
        <taxon>Actinomycetes</taxon>
        <taxon>Cryptosporangiales</taxon>
        <taxon>Cryptosporangiaceae</taxon>
        <taxon>Cryptosporangium</taxon>
    </lineage>
</organism>
<protein>
    <submittedName>
        <fullName evidence="4">Transcriptional regulator, TetR family</fullName>
    </submittedName>
</protein>
<reference evidence="4 5" key="1">
    <citation type="submission" date="2016-11" db="EMBL/GenBank/DDBJ databases">
        <authorList>
            <person name="Jaros S."/>
            <person name="Januszkiewicz K."/>
            <person name="Wedrychowicz H."/>
        </authorList>
    </citation>
    <scope>NUCLEOTIDE SEQUENCE [LARGE SCALE GENOMIC DNA]</scope>
    <source>
        <strain evidence="4 5">DSM 46144</strain>
    </source>
</reference>
<dbReference type="GO" id="GO:0003677">
    <property type="term" value="F:DNA binding"/>
    <property type="evidence" value="ECO:0007669"/>
    <property type="project" value="UniProtKB-UniRule"/>
</dbReference>
<dbReference type="STRING" id="134849.SAMN05443668_103483"/>
<dbReference type="Gene3D" id="1.10.357.10">
    <property type="entry name" value="Tetracycline Repressor, domain 2"/>
    <property type="match status" value="1"/>
</dbReference>
<evidence type="ECO:0000256" key="1">
    <source>
        <dbReference type="ARBA" id="ARBA00023125"/>
    </source>
</evidence>
<evidence type="ECO:0000313" key="4">
    <source>
        <dbReference type="EMBL" id="SHN18218.1"/>
    </source>
</evidence>
<dbReference type="SUPFAM" id="SSF46689">
    <property type="entry name" value="Homeodomain-like"/>
    <property type="match status" value="1"/>
</dbReference>
<dbReference type="InterPro" id="IPR036271">
    <property type="entry name" value="Tet_transcr_reg_TetR-rel_C_sf"/>
</dbReference>
<gene>
    <name evidence="4" type="ORF">SAMN05443668_103483</name>
</gene>
<dbReference type="SUPFAM" id="SSF48498">
    <property type="entry name" value="Tetracyclin repressor-like, C-terminal domain"/>
    <property type="match status" value="1"/>
</dbReference>
<keyword evidence="1 2" id="KW-0238">DNA-binding</keyword>
<sequence length="192" mass="20597">MSRPRGGTQASPLSVRDVVGAALQITARSSLDALTIRAVAAELGVTSPAVHYYLRGREDLLDRVVEAVATQIDVELDAGTDWRDQYVTLVLRMDRTFRRYPGVGARALSATGGTSSAAQRLTETAVGILRRAGFAPQDAVEVFAATFLLFTGWLVARGMAESDTTHPALRAAGDDAAELTDALLERSLRRLL</sequence>
<dbReference type="InterPro" id="IPR009057">
    <property type="entry name" value="Homeodomain-like_sf"/>
</dbReference>
<dbReference type="OrthoDB" id="329481at2"/>
<dbReference type="AlphaFoldDB" id="A0A1M7PLU5"/>
<dbReference type="InterPro" id="IPR001647">
    <property type="entry name" value="HTH_TetR"/>
</dbReference>
<dbReference type="PROSITE" id="PS50977">
    <property type="entry name" value="HTH_TETR_2"/>
    <property type="match status" value="1"/>
</dbReference>
<feature type="domain" description="HTH tetR-type" evidence="3">
    <location>
        <begin position="12"/>
        <end position="72"/>
    </location>
</feature>
<dbReference type="Pfam" id="PF00440">
    <property type="entry name" value="TetR_N"/>
    <property type="match status" value="1"/>
</dbReference>